<protein>
    <submittedName>
        <fullName evidence="2">Uncharacterized protein</fullName>
    </submittedName>
</protein>
<feature type="transmembrane region" description="Helical" evidence="1">
    <location>
        <begin position="31"/>
        <end position="54"/>
    </location>
</feature>
<keyword evidence="1" id="KW-0472">Membrane</keyword>
<feature type="transmembrane region" description="Helical" evidence="1">
    <location>
        <begin position="86"/>
        <end position="107"/>
    </location>
</feature>
<dbReference type="RefSeq" id="WP_073205250.1">
    <property type="nucleotide sequence ID" value="NZ_FRBD01000003.1"/>
</dbReference>
<dbReference type="Proteomes" id="UP000184130">
    <property type="component" value="Unassembled WGS sequence"/>
</dbReference>
<keyword evidence="1" id="KW-0812">Transmembrane</keyword>
<evidence type="ECO:0000313" key="3">
    <source>
        <dbReference type="Proteomes" id="UP000184130"/>
    </source>
</evidence>
<dbReference type="EMBL" id="FRBD01000003">
    <property type="protein sequence ID" value="SHK44678.1"/>
    <property type="molecule type" value="Genomic_DNA"/>
</dbReference>
<proteinExistence type="predicted"/>
<accession>A0A1M6SJC0</accession>
<reference evidence="2 3" key="1">
    <citation type="submission" date="2016-11" db="EMBL/GenBank/DDBJ databases">
        <authorList>
            <person name="Jaros S."/>
            <person name="Januszkiewicz K."/>
            <person name="Wedrychowicz H."/>
        </authorList>
    </citation>
    <scope>NUCLEOTIDE SEQUENCE [LARGE SCALE GENOMIC DNA]</scope>
    <source>
        <strain evidence="2 3">KHT3</strain>
    </source>
</reference>
<name>A0A1M6SJC0_XYLRU</name>
<evidence type="ECO:0000313" key="2">
    <source>
        <dbReference type="EMBL" id="SHK44678.1"/>
    </source>
</evidence>
<organism evidence="2 3">
    <name type="scientific">Xylanibacter ruminicola</name>
    <name type="common">Prevotella ruminicola</name>
    <dbReference type="NCBI Taxonomy" id="839"/>
    <lineage>
        <taxon>Bacteria</taxon>
        <taxon>Pseudomonadati</taxon>
        <taxon>Bacteroidota</taxon>
        <taxon>Bacteroidia</taxon>
        <taxon>Bacteroidales</taxon>
        <taxon>Prevotellaceae</taxon>
        <taxon>Xylanibacter</taxon>
    </lineage>
</organism>
<dbReference type="AlphaFoldDB" id="A0A1M6SJC0"/>
<dbReference type="OrthoDB" id="9835400at2"/>
<sequence length="141" mass="15658">MSEYDIDKLNSPIQEDTITNVPNEVEKKPNYLMAFLAGFGASVIVGIVIALIGMWTESEYMIVLCIGAVIVASVIKHFVPRKSIGGAIIGAILTPATYFIYQTMMAFNGYYYEKDGDTWFWFLLIGSVILGGFMGYNNDDE</sequence>
<keyword evidence="1" id="KW-1133">Transmembrane helix</keyword>
<feature type="transmembrane region" description="Helical" evidence="1">
    <location>
        <begin position="119"/>
        <end position="136"/>
    </location>
</feature>
<feature type="transmembrane region" description="Helical" evidence="1">
    <location>
        <begin position="60"/>
        <end position="79"/>
    </location>
</feature>
<evidence type="ECO:0000256" key="1">
    <source>
        <dbReference type="SAM" id="Phobius"/>
    </source>
</evidence>
<gene>
    <name evidence="2" type="ORF">SAMN05216463_103214</name>
</gene>